<dbReference type="GO" id="GO:0005886">
    <property type="term" value="C:plasma membrane"/>
    <property type="evidence" value="ECO:0007669"/>
    <property type="project" value="UniProtKB-SubCell"/>
</dbReference>
<feature type="transmembrane region" description="Helical" evidence="6">
    <location>
        <begin position="125"/>
        <end position="142"/>
    </location>
</feature>
<keyword evidence="5 6" id="KW-0472">Membrane</keyword>
<feature type="transmembrane region" description="Helical" evidence="6">
    <location>
        <begin position="37"/>
        <end position="58"/>
    </location>
</feature>
<keyword evidence="8" id="KW-1185">Reference proteome</keyword>
<comment type="subcellular location">
    <subcellularLocation>
        <location evidence="1">Cell membrane</location>
        <topology evidence="1">Multi-pass membrane protein</topology>
    </subcellularLocation>
</comment>
<dbReference type="PANTHER" id="PTHR30482:SF10">
    <property type="entry name" value="HIGH-AFFINITY BRANCHED-CHAIN AMINO ACID TRANSPORT PROTEIN BRAE"/>
    <property type="match status" value="1"/>
</dbReference>
<keyword evidence="2" id="KW-1003">Cell membrane</keyword>
<evidence type="ECO:0000256" key="3">
    <source>
        <dbReference type="ARBA" id="ARBA00022692"/>
    </source>
</evidence>
<evidence type="ECO:0000256" key="2">
    <source>
        <dbReference type="ARBA" id="ARBA00022475"/>
    </source>
</evidence>
<protein>
    <submittedName>
        <fullName evidence="7">Branched-chain amino acid ABC transporter permease</fullName>
    </submittedName>
</protein>
<accession>A0AAU0UM03</accession>
<reference evidence="7 8" key="1">
    <citation type="submission" date="2023-04" db="EMBL/GenBank/DDBJ databases">
        <authorList>
            <person name="Hsu D."/>
        </authorList>
    </citation>
    <scope>NUCLEOTIDE SEQUENCE [LARGE SCALE GENOMIC DNA]</scope>
    <source>
        <strain evidence="7 8">MK1</strain>
    </source>
</reference>
<keyword evidence="4 6" id="KW-1133">Transmembrane helix</keyword>
<evidence type="ECO:0000313" key="7">
    <source>
        <dbReference type="EMBL" id="WRO22151.1"/>
    </source>
</evidence>
<dbReference type="RefSeq" id="WP_366921571.1">
    <property type="nucleotide sequence ID" value="NZ_CP121694.1"/>
</dbReference>
<organism evidence="7 8">
    <name type="scientific">Metallumcola ferriviriculae</name>
    <dbReference type="NCBI Taxonomy" id="3039180"/>
    <lineage>
        <taxon>Bacteria</taxon>
        <taxon>Bacillati</taxon>
        <taxon>Bacillota</taxon>
        <taxon>Clostridia</taxon>
        <taxon>Neomoorellales</taxon>
        <taxon>Desulfitibacteraceae</taxon>
        <taxon>Metallumcola</taxon>
    </lineage>
</organism>
<dbReference type="GO" id="GO:0015658">
    <property type="term" value="F:branched-chain amino acid transmembrane transporter activity"/>
    <property type="evidence" value="ECO:0007669"/>
    <property type="project" value="InterPro"/>
</dbReference>
<dbReference type="InterPro" id="IPR043428">
    <property type="entry name" value="LivM-like"/>
</dbReference>
<dbReference type="Pfam" id="PF02653">
    <property type="entry name" value="BPD_transp_2"/>
    <property type="match status" value="1"/>
</dbReference>
<dbReference type="Proteomes" id="UP001329915">
    <property type="component" value="Chromosome"/>
</dbReference>
<proteinExistence type="predicted"/>
<feature type="transmembrane region" description="Helical" evidence="6">
    <location>
        <begin position="247"/>
        <end position="269"/>
    </location>
</feature>
<dbReference type="CDD" id="cd06581">
    <property type="entry name" value="TM_PBP1_LivM_like"/>
    <property type="match status" value="1"/>
</dbReference>
<feature type="transmembrane region" description="Helical" evidence="6">
    <location>
        <begin position="70"/>
        <end position="90"/>
    </location>
</feature>
<evidence type="ECO:0000313" key="8">
    <source>
        <dbReference type="Proteomes" id="UP001329915"/>
    </source>
</evidence>
<dbReference type="AlphaFoldDB" id="A0AAU0UM03"/>
<evidence type="ECO:0000256" key="5">
    <source>
        <dbReference type="ARBA" id="ARBA00023136"/>
    </source>
</evidence>
<keyword evidence="3 6" id="KW-0812">Transmembrane</keyword>
<evidence type="ECO:0000256" key="4">
    <source>
        <dbReference type="ARBA" id="ARBA00022989"/>
    </source>
</evidence>
<feature type="transmembrane region" description="Helical" evidence="6">
    <location>
        <begin position="173"/>
        <end position="197"/>
    </location>
</feature>
<dbReference type="PANTHER" id="PTHR30482">
    <property type="entry name" value="HIGH-AFFINITY BRANCHED-CHAIN AMINO ACID TRANSPORT SYSTEM PERMEASE"/>
    <property type="match status" value="1"/>
</dbReference>
<dbReference type="InterPro" id="IPR001851">
    <property type="entry name" value="ABC_transp_permease"/>
</dbReference>
<evidence type="ECO:0000256" key="1">
    <source>
        <dbReference type="ARBA" id="ARBA00004651"/>
    </source>
</evidence>
<name>A0AAU0UM03_9FIRM</name>
<evidence type="ECO:0000256" key="6">
    <source>
        <dbReference type="SAM" id="Phobius"/>
    </source>
</evidence>
<dbReference type="EMBL" id="CP121694">
    <property type="protein sequence ID" value="WRO22151.1"/>
    <property type="molecule type" value="Genomic_DNA"/>
</dbReference>
<gene>
    <name evidence="7" type="ORF">MFMK1_001976</name>
</gene>
<feature type="transmembrane region" description="Helical" evidence="6">
    <location>
        <begin position="209"/>
        <end position="235"/>
    </location>
</feature>
<dbReference type="KEGG" id="dbc:MFMK1_001976"/>
<sequence length="300" mass="32406">MATLSLNLILGYTGQASLAHAGFFGIGAYGVAMITKAGYSFWLALPIAALISAFIGLLIGMLTLRTRGHYFAISTLCFGVIVFVVSGSWIDFTGGYTGLLGIPRPTPIPVPFLGDITFVSQVSQYYLVIGFLLLTLFVKYRIVYSSQGLSFMAVRNNEVLAEAVGINTFATKLLSFITADFMVAVAGGIYAALMGSISPTSASFNLTFFWLAYLIIGGIATLAGPIIGAFAVSFLVEYMYALGEYRLMLFGLVLILAIIFFPRGIMGIVEGIRVKIQDYYSRRGVGVEDVAENRKIDETL</sequence>